<sequence>MASRTCWYALSVSASMPIVHGGVVMTDEPLAVRPEELRAVAVLLDDEARRLAVGLAGSPGLVVAAPDWRAGAALAGLEAAGHAWFCRLGARVAAASDGVRASAEAYETVDDRAADRFAALPR</sequence>
<gene>
    <name evidence="1" type="ORF">EV382_4348</name>
</gene>
<organism evidence="1 2">
    <name type="scientific">Micromonospora violae</name>
    <dbReference type="NCBI Taxonomy" id="1278207"/>
    <lineage>
        <taxon>Bacteria</taxon>
        <taxon>Bacillati</taxon>
        <taxon>Actinomycetota</taxon>
        <taxon>Actinomycetes</taxon>
        <taxon>Micromonosporales</taxon>
        <taxon>Micromonosporaceae</taxon>
        <taxon>Micromonospora</taxon>
    </lineage>
</organism>
<evidence type="ECO:0000313" key="2">
    <source>
        <dbReference type="Proteomes" id="UP000293781"/>
    </source>
</evidence>
<dbReference type="AlphaFoldDB" id="A0A4Q7UKM0"/>
<comment type="caution">
    <text evidence="1">The sequence shown here is derived from an EMBL/GenBank/DDBJ whole genome shotgun (WGS) entry which is preliminary data.</text>
</comment>
<proteinExistence type="predicted"/>
<evidence type="ECO:0000313" key="1">
    <source>
        <dbReference type="EMBL" id="RZT81078.1"/>
    </source>
</evidence>
<dbReference type="Proteomes" id="UP000293781">
    <property type="component" value="Unassembled WGS sequence"/>
</dbReference>
<name>A0A4Q7UKM0_9ACTN</name>
<protein>
    <recommendedName>
        <fullName evidence="3">Excreted virulence factor EspC (Type VII ESX diderm)</fullName>
    </recommendedName>
</protein>
<evidence type="ECO:0008006" key="3">
    <source>
        <dbReference type="Google" id="ProtNLM"/>
    </source>
</evidence>
<reference evidence="1 2" key="1">
    <citation type="submission" date="2019-02" db="EMBL/GenBank/DDBJ databases">
        <title>Sequencing the genomes of 1000 actinobacteria strains.</title>
        <authorList>
            <person name="Klenk H.-P."/>
        </authorList>
    </citation>
    <scope>NUCLEOTIDE SEQUENCE [LARGE SCALE GENOMIC DNA]</scope>
    <source>
        <strain evidence="1 2">DSM 45888</strain>
    </source>
</reference>
<accession>A0A4Q7UKM0</accession>
<keyword evidence="2" id="KW-1185">Reference proteome</keyword>
<dbReference type="EMBL" id="SHKK01000001">
    <property type="protein sequence ID" value="RZT81078.1"/>
    <property type="molecule type" value="Genomic_DNA"/>
</dbReference>